<dbReference type="HOGENOM" id="CLU_007946_12_1_1"/>
<keyword evidence="3 8" id="KW-0812">Transmembrane</keyword>
<dbReference type="InterPro" id="IPR050524">
    <property type="entry name" value="APC_YAT"/>
</dbReference>
<feature type="transmembrane region" description="Helical" evidence="8">
    <location>
        <begin position="493"/>
        <end position="513"/>
    </location>
</feature>
<name>M2RL12_CERS8</name>
<feature type="transmembrane region" description="Helical" evidence="8">
    <location>
        <begin position="279"/>
        <end position="302"/>
    </location>
</feature>
<keyword evidence="11" id="KW-1185">Reference proteome</keyword>
<feature type="domain" description="Amino acid permease/ SLC12A" evidence="9">
    <location>
        <begin position="1"/>
        <end position="329"/>
    </location>
</feature>
<proteinExistence type="predicted"/>
<keyword evidence="5 8" id="KW-1133">Transmembrane helix</keyword>
<dbReference type="PANTHER" id="PTHR43341:SF4">
    <property type="entry name" value="ARGININE PERMEASE CAN1-RELATED"/>
    <property type="match status" value="1"/>
</dbReference>
<dbReference type="InterPro" id="IPR004840">
    <property type="entry name" value="Amino_acid_permease_CS"/>
</dbReference>
<reference evidence="10 11" key="1">
    <citation type="journal article" date="2012" name="Proc. Natl. Acad. Sci. U.S.A.">
        <title>Comparative genomics of Ceriporiopsis subvermispora and Phanerochaete chrysosporium provide insight into selective ligninolysis.</title>
        <authorList>
            <person name="Fernandez-Fueyo E."/>
            <person name="Ruiz-Duenas F.J."/>
            <person name="Ferreira P."/>
            <person name="Floudas D."/>
            <person name="Hibbett D.S."/>
            <person name="Canessa P."/>
            <person name="Larrondo L.F."/>
            <person name="James T.Y."/>
            <person name="Seelenfreund D."/>
            <person name="Lobos S."/>
            <person name="Polanco R."/>
            <person name="Tello M."/>
            <person name="Honda Y."/>
            <person name="Watanabe T."/>
            <person name="Watanabe T."/>
            <person name="Ryu J.S."/>
            <person name="Kubicek C.P."/>
            <person name="Schmoll M."/>
            <person name="Gaskell J."/>
            <person name="Hammel K.E."/>
            <person name="St John F.J."/>
            <person name="Vanden Wymelenberg A."/>
            <person name="Sabat G."/>
            <person name="Splinter BonDurant S."/>
            <person name="Syed K."/>
            <person name="Yadav J.S."/>
            <person name="Doddapaneni H."/>
            <person name="Subramanian V."/>
            <person name="Lavin J.L."/>
            <person name="Oguiza J.A."/>
            <person name="Perez G."/>
            <person name="Pisabarro A.G."/>
            <person name="Ramirez L."/>
            <person name="Santoyo F."/>
            <person name="Master E."/>
            <person name="Coutinho P.M."/>
            <person name="Henrissat B."/>
            <person name="Lombard V."/>
            <person name="Magnuson J.K."/>
            <person name="Kuees U."/>
            <person name="Hori C."/>
            <person name="Igarashi K."/>
            <person name="Samejima M."/>
            <person name="Held B.W."/>
            <person name="Barry K.W."/>
            <person name="LaButti K.M."/>
            <person name="Lapidus A."/>
            <person name="Lindquist E.A."/>
            <person name="Lucas S.M."/>
            <person name="Riley R."/>
            <person name="Salamov A.A."/>
            <person name="Hoffmeister D."/>
            <person name="Schwenk D."/>
            <person name="Hadar Y."/>
            <person name="Yarden O."/>
            <person name="de Vries R.P."/>
            <person name="Wiebenga A."/>
            <person name="Stenlid J."/>
            <person name="Eastwood D."/>
            <person name="Grigoriev I.V."/>
            <person name="Berka R.M."/>
            <person name="Blanchette R.A."/>
            <person name="Kersten P."/>
            <person name="Martinez A.T."/>
            <person name="Vicuna R."/>
            <person name="Cullen D."/>
        </authorList>
    </citation>
    <scope>NUCLEOTIDE SEQUENCE [LARGE SCALE GENOMIC DNA]</scope>
    <source>
        <strain evidence="10 11">B</strain>
    </source>
</reference>
<feature type="compositionally biased region" description="Low complexity" evidence="7">
    <location>
        <begin position="327"/>
        <end position="337"/>
    </location>
</feature>
<feature type="region of interest" description="Disordered" evidence="7">
    <location>
        <begin position="327"/>
        <end position="346"/>
    </location>
</feature>
<feature type="transmembrane region" description="Helical" evidence="8">
    <location>
        <begin position="112"/>
        <end position="130"/>
    </location>
</feature>
<feature type="transmembrane region" description="Helical" evidence="8">
    <location>
        <begin position="541"/>
        <end position="561"/>
    </location>
</feature>
<evidence type="ECO:0000256" key="1">
    <source>
        <dbReference type="ARBA" id="ARBA00004141"/>
    </source>
</evidence>
<dbReference type="STRING" id="914234.M2RL12"/>
<dbReference type="InterPro" id="IPR004841">
    <property type="entry name" value="AA-permease/SLC12A_dom"/>
</dbReference>
<evidence type="ECO:0000313" key="11">
    <source>
        <dbReference type="Proteomes" id="UP000016930"/>
    </source>
</evidence>
<evidence type="ECO:0000256" key="2">
    <source>
        <dbReference type="ARBA" id="ARBA00022448"/>
    </source>
</evidence>
<evidence type="ECO:0000256" key="5">
    <source>
        <dbReference type="ARBA" id="ARBA00022989"/>
    </source>
</evidence>
<evidence type="ECO:0000259" key="9">
    <source>
        <dbReference type="Pfam" id="PF00324"/>
    </source>
</evidence>
<keyword evidence="6 8" id="KW-0472">Membrane</keyword>
<dbReference type="Proteomes" id="UP000016930">
    <property type="component" value="Unassembled WGS sequence"/>
</dbReference>
<keyword evidence="4" id="KW-0029">Amino-acid transport</keyword>
<evidence type="ECO:0000313" key="10">
    <source>
        <dbReference type="EMBL" id="EMD39486.1"/>
    </source>
</evidence>
<dbReference type="PROSITE" id="PS00218">
    <property type="entry name" value="AMINO_ACID_PERMEASE_1"/>
    <property type="match status" value="1"/>
</dbReference>
<dbReference type="OrthoDB" id="3900342at2759"/>
<dbReference type="AlphaFoldDB" id="M2RL12"/>
<feature type="transmembrane region" description="Helical" evidence="8">
    <location>
        <begin position="59"/>
        <end position="79"/>
    </location>
</feature>
<dbReference type="GO" id="GO:0016020">
    <property type="term" value="C:membrane"/>
    <property type="evidence" value="ECO:0007669"/>
    <property type="project" value="UniProtKB-SubCell"/>
</dbReference>
<dbReference type="EMBL" id="KB445793">
    <property type="protein sequence ID" value="EMD39486.1"/>
    <property type="molecule type" value="Genomic_DNA"/>
</dbReference>
<evidence type="ECO:0000256" key="7">
    <source>
        <dbReference type="SAM" id="MobiDB-lite"/>
    </source>
</evidence>
<accession>M2RL12</accession>
<sequence length="606" mass="66288">MISIGGVIGTGLFVGSAQALHNGGPIGALFAYSIIGSVVYCLCVSIGEMIAFMPNVGGVVGLAGLYVDEALGFALGWSAWYNWSVTLPTEIAAAITVVGKFWYRGEVPTRDTIIFTCIFLCTALAINLLSSHRYGEVEFYLSSLKVITIVILIVAGLLIDVGAIGNRGPIGIKNWSPPFQPYLGIPGPKGYFLGFWAVMMQAGFSFFGSEVPGIAAGEVIDATRNVPRALRKVWIRITLFYVGGILVVGLIVRPSDVCPPLQSCNSPFTAAFEYANIRVLPTITTVLIIVSAWSAAASDIYISSRFLFFLARRHHAPSFLASLLKYPQPSSSPSVESTDSESDDDIPSVIDIRSPQSLLVTAPPAAEQARPSHKPNIPSQATVSVYDVESIVHSVKPWLVIPVWTVLFSSSIGLLAFTSTQTSATQAFSWLSSAASVASLQSWVGMLFTYIRWFQGTVYAERKYKGMDDEGAQRVIHEINMIKENRHKGQPYLAWYAFGMCSLILITSGWSVFINSDWQIAVVVDNPPPTRATGTYVSGPIPIFLSSYIPLPLFILLILGYKLIKQTRYVKLDDMQFTGEGVEREEVPDGEPQNFWEKFLQMIHMI</sequence>
<dbReference type="Pfam" id="PF00324">
    <property type="entry name" value="AA_permease"/>
    <property type="match status" value="1"/>
</dbReference>
<feature type="transmembrane region" description="Helical" evidence="8">
    <location>
        <begin position="398"/>
        <end position="418"/>
    </location>
</feature>
<keyword evidence="2" id="KW-0813">Transport</keyword>
<protein>
    <recommendedName>
        <fullName evidence="9">Amino acid permease/ SLC12A domain-containing protein</fullName>
    </recommendedName>
</protein>
<dbReference type="PANTHER" id="PTHR43341">
    <property type="entry name" value="AMINO ACID PERMEASE"/>
    <property type="match status" value="1"/>
</dbReference>
<evidence type="ECO:0000256" key="6">
    <source>
        <dbReference type="ARBA" id="ARBA00023136"/>
    </source>
</evidence>
<feature type="transmembrane region" description="Helical" evidence="8">
    <location>
        <begin position="430"/>
        <end position="453"/>
    </location>
</feature>
<dbReference type="Gene3D" id="1.20.1740.10">
    <property type="entry name" value="Amino acid/polyamine transporter I"/>
    <property type="match status" value="1"/>
</dbReference>
<evidence type="ECO:0000256" key="4">
    <source>
        <dbReference type="ARBA" id="ARBA00022970"/>
    </source>
</evidence>
<feature type="transmembrane region" description="Helical" evidence="8">
    <location>
        <begin position="142"/>
        <end position="164"/>
    </location>
</feature>
<feature type="transmembrane region" description="Helical" evidence="8">
    <location>
        <begin position="233"/>
        <end position="252"/>
    </location>
</feature>
<comment type="subcellular location">
    <subcellularLocation>
        <location evidence="1">Membrane</location>
        <topology evidence="1">Multi-pass membrane protein</topology>
    </subcellularLocation>
</comment>
<feature type="transmembrane region" description="Helical" evidence="8">
    <location>
        <begin position="29"/>
        <end position="52"/>
    </location>
</feature>
<dbReference type="GO" id="GO:0015171">
    <property type="term" value="F:amino acid transmembrane transporter activity"/>
    <property type="evidence" value="ECO:0007669"/>
    <property type="project" value="TreeGrafter"/>
</dbReference>
<evidence type="ECO:0000256" key="8">
    <source>
        <dbReference type="SAM" id="Phobius"/>
    </source>
</evidence>
<gene>
    <name evidence="10" type="ORF">CERSUDRAFT_111786</name>
</gene>
<evidence type="ECO:0000256" key="3">
    <source>
        <dbReference type="ARBA" id="ARBA00022692"/>
    </source>
</evidence>
<organism evidence="10 11">
    <name type="scientific">Ceriporiopsis subvermispora (strain B)</name>
    <name type="common">White-rot fungus</name>
    <name type="synonym">Gelatoporia subvermispora</name>
    <dbReference type="NCBI Taxonomy" id="914234"/>
    <lineage>
        <taxon>Eukaryota</taxon>
        <taxon>Fungi</taxon>
        <taxon>Dikarya</taxon>
        <taxon>Basidiomycota</taxon>
        <taxon>Agaricomycotina</taxon>
        <taxon>Agaricomycetes</taxon>
        <taxon>Polyporales</taxon>
        <taxon>Gelatoporiaceae</taxon>
        <taxon>Gelatoporia</taxon>
    </lineage>
</organism>